<sequence>MNVDDQSQQQNLSHSSSSATPSQSGDGPDGGGLSPIDDDDRQSGDGAKFRSSDRYGEEYVHTGSGHFSDRSEFEGNMIVPSCRETSEPRARLKGKGKETRKHAFEGSSSGRRSTSSKGIAIHLLALMPQMYPPPPMYHPPPSHKYPPPQVNDLIFLVISLIGETATTPFLRMSRYQLFMNPRTKSKLAQCHHHSGNVMLPRGLEEFLKALPLDCGSIAAVLSQLKRVNDWLDQAVAKVGEPLVDKVEKLKIKIYGFVIHHVGTQLSSS</sequence>
<feature type="domain" description="DUF6857" evidence="2">
    <location>
        <begin position="210"/>
        <end position="265"/>
    </location>
</feature>
<feature type="compositionally biased region" description="Low complexity" evidence="1">
    <location>
        <begin position="1"/>
        <end position="26"/>
    </location>
</feature>
<dbReference type="AlphaFoldDB" id="A0A6A2X8B6"/>
<dbReference type="InterPro" id="IPR049172">
    <property type="entry name" value="DUF6857_pln"/>
</dbReference>
<feature type="region of interest" description="Disordered" evidence="1">
    <location>
        <begin position="1"/>
        <end position="115"/>
    </location>
</feature>
<dbReference type="Pfam" id="PF21647">
    <property type="entry name" value="DUF6857"/>
    <property type="match status" value="1"/>
</dbReference>
<gene>
    <name evidence="3" type="ORF">F3Y22_tig00117048pilonHSYRG01366</name>
</gene>
<evidence type="ECO:0000256" key="1">
    <source>
        <dbReference type="SAM" id="MobiDB-lite"/>
    </source>
</evidence>
<accession>A0A6A2X8B6</accession>
<evidence type="ECO:0000313" key="3">
    <source>
        <dbReference type="EMBL" id="KAE8654649.1"/>
    </source>
</evidence>
<comment type="caution">
    <text evidence="3">The sequence shown here is derived from an EMBL/GenBank/DDBJ whole genome shotgun (WGS) entry which is preliminary data.</text>
</comment>
<keyword evidence="4" id="KW-1185">Reference proteome</keyword>
<name>A0A6A2X8B6_HIBSY</name>
<evidence type="ECO:0000313" key="4">
    <source>
        <dbReference type="Proteomes" id="UP000436088"/>
    </source>
</evidence>
<dbReference type="Proteomes" id="UP000436088">
    <property type="component" value="Unassembled WGS sequence"/>
</dbReference>
<organism evidence="3 4">
    <name type="scientific">Hibiscus syriacus</name>
    <name type="common">Rose of Sharon</name>
    <dbReference type="NCBI Taxonomy" id="106335"/>
    <lineage>
        <taxon>Eukaryota</taxon>
        <taxon>Viridiplantae</taxon>
        <taxon>Streptophyta</taxon>
        <taxon>Embryophyta</taxon>
        <taxon>Tracheophyta</taxon>
        <taxon>Spermatophyta</taxon>
        <taxon>Magnoliopsida</taxon>
        <taxon>eudicotyledons</taxon>
        <taxon>Gunneridae</taxon>
        <taxon>Pentapetalae</taxon>
        <taxon>rosids</taxon>
        <taxon>malvids</taxon>
        <taxon>Malvales</taxon>
        <taxon>Malvaceae</taxon>
        <taxon>Malvoideae</taxon>
        <taxon>Hibiscus</taxon>
    </lineage>
</organism>
<dbReference type="InterPro" id="IPR010341">
    <property type="entry name" value="DUF936_pln"/>
</dbReference>
<proteinExistence type="predicted"/>
<dbReference type="PANTHER" id="PTHR31928">
    <property type="entry name" value="EXPRESSED PROTEIN"/>
    <property type="match status" value="1"/>
</dbReference>
<dbReference type="EMBL" id="VEPZ02001787">
    <property type="protein sequence ID" value="KAE8654649.1"/>
    <property type="molecule type" value="Genomic_DNA"/>
</dbReference>
<feature type="compositionally biased region" description="Basic and acidic residues" evidence="1">
    <location>
        <begin position="41"/>
        <end position="60"/>
    </location>
</feature>
<reference evidence="3" key="1">
    <citation type="submission" date="2019-09" db="EMBL/GenBank/DDBJ databases">
        <title>Draft genome information of white flower Hibiscus syriacus.</title>
        <authorList>
            <person name="Kim Y.-M."/>
        </authorList>
    </citation>
    <scope>NUCLEOTIDE SEQUENCE [LARGE SCALE GENOMIC DNA]</scope>
    <source>
        <strain evidence="3">YM2019G1</strain>
    </source>
</reference>
<dbReference type="PANTHER" id="PTHR31928:SF3">
    <property type="entry name" value="EXPRESSED PROTEIN"/>
    <property type="match status" value="1"/>
</dbReference>
<feature type="compositionally biased region" description="Basic and acidic residues" evidence="1">
    <location>
        <begin position="84"/>
        <end position="104"/>
    </location>
</feature>
<feature type="compositionally biased region" description="Low complexity" evidence="1">
    <location>
        <begin position="106"/>
        <end position="115"/>
    </location>
</feature>
<evidence type="ECO:0000259" key="2">
    <source>
        <dbReference type="Pfam" id="PF21647"/>
    </source>
</evidence>
<protein>
    <recommendedName>
        <fullName evidence="2">DUF6857 domain-containing protein</fullName>
    </recommendedName>
</protein>